<dbReference type="Proteomes" id="UP001139887">
    <property type="component" value="Unassembled WGS sequence"/>
</dbReference>
<dbReference type="OrthoDB" id="10267969at2759"/>
<keyword evidence="4 6" id="KW-1133">Transmembrane helix</keyword>
<evidence type="ECO:0000256" key="4">
    <source>
        <dbReference type="ARBA" id="ARBA00022989"/>
    </source>
</evidence>
<accession>A0A9W8I8Z5</accession>
<evidence type="ECO:0000256" key="2">
    <source>
        <dbReference type="ARBA" id="ARBA00006824"/>
    </source>
</evidence>
<reference evidence="7" key="1">
    <citation type="submission" date="2022-07" db="EMBL/GenBank/DDBJ databases">
        <title>Phylogenomic reconstructions and comparative analyses of Kickxellomycotina fungi.</title>
        <authorList>
            <person name="Reynolds N.K."/>
            <person name="Stajich J.E."/>
            <person name="Barry K."/>
            <person name="Grigoriev I.V."/>
            <person name="Crous P."/>
            <person name="Smith M.E."/>
        </authorList>
    </citation>
    <scope>NUCLEOTIDE SEQUENCE</scope>
    <source>
        <strain evidence="7">NRRL 1566</strain>
    </source>
</reference>
<protein>
    <submittedName>
        <fullName evidence="7">Uncharacterized protein</fullName>
    </submittedName>
</protein>
<dbReference type="Pfam" id="PF04117">
    <property type="entry name" value="Mpv17_PMP22"/>
    <property type="match status" value="1"/>
</dbReference>
<feature type="non-terminal residue" evidence="7">
    <location>
        <position position="53"/>
    </location>
</feature>
<keyword evidence="8" id="KW-1185">Reference proteome</keyword>
<dbReference type="GO" id="GO:0016020">
    <property type="term" value="C:membrane"/>
    <property type="evidence" value="ECO:0007669"/>
    <property type="project" value="UniProtKB-SubCell"/>
</dbReference>
<evidence type="ECO:0000313" key="8">
    <source>
        <dbReference type="Proteomes" id="UP001139887"/>
    </source>
</evidence>
<dbReference type="InterPro" id="IPR007248">
    <property type="entry name" value="Mpv17_PMP22"/>
</dbReference>
<organism evidence="7 8">
    <name type="scientific">Coemansia brasiliensis</name>
    <dbReference type="NCBI Taxonomy" id="2650707"/>
    <lineage>
        <taxon>Eukaryota</taxon>
        <taxon>Fungi</taxon>
        <taxon>Fungi incertae sedis</taxon>
        <taxon>Zoopagomycota</taxon>
        <taxon>Kickxellomycotina</taxon>
        <taxon>Kickxellomycetes</taxon>
        <taxon>Kickxellales</taxon>
        <taxon>Kickxellaceae</taxon>
        <taxon>Coemansia</taxon>
    </lineage>
</organism>
<dbReference type="AlphaFoldDB" id="A0A9W8I8Z5"/>
<evidence type="ECO:0000313" key="7">
    <source>
        <dbReference type="EMBL" id="KAJ2846994.1"/>
    </source>
</evidence>
<sequence>MGMLEGLGMEKLGERVRLQYPQVLLAGYLVWPAAQLINFSLVPLTYRVQFGSL</sequence>
<proteinExistence type="inferred from homology"/>
<keyword evidence="3 6" id="KW-0812">Transmembrane</keyword>
<keyword evidence="5 6" id="KW-0472">Membrane</keyword>
<evidence type="ECO:0000256" key="3">
    <source>
        <dbReference type="ARBA" id="ARBA00022692"/>
    </source>
</evidence>
<comment type="caution">
    <text evidence="7">The sequence shown here is derived from an EMBL/GenBank/DDBJ whole genome shotgun (WGS) entry which is preliminary data.</text>
</comment>
<evidence type="ECO:0000256" key="1">
    <source>
        <dbReference type="ARBA" id="ARBA00004141"/>
    </source>
</evidence>
<feature type="transmembrane region" description="Helical" evidence="6">
    <location>
        <begin position="20"/>
        <end position="46"/>
    </location>
</feature>
<evidence type="ECO:0000256" key="6">
    <source>
        <dbReference type="SAM" id="Phobius"/>
    </source>
</evidence>
<name>A0A9W8I8Z5_9FUNG</name>
<comment type="similarity">
    <text evidence="2">Belongs to the peroxisomal membrane protein PXMP2/4 family.</text>
</comment>
<comment type="subcellular location">
    <subcellularLocation>
        <location evidence="1">Membrane</location>
        <topology evidence="1">Multi-pass membrane protein</topology>
    </subcellularLocation>
</comment>
<dbReference type="EMBL" id="JANBUW010000409">
    <property type="protein sequence ID" value="KAJ2846994.1"/>
    <property type="molecule type" value="Genomic_DNA"/>
</dbReference>
<evidence type="ECO:0000256" key="5">
    <source>
        <dbReference type="ARBA" id="ARBA00023136"/>
    </source>
</evidence>
<gene>
    <name evidence="7" type="ORF">IWW36_004082</name>
</gene>